<dbReference type="RefSeq" id="WP_196206467.1">
    <property type="nucleotide sequence ID" value="NZ_JADPUN010000407.1"/>
</dbReference>
<dbReference type="EMBL" id="JADPUN010000407">
    <property type="protein sequence ID" value="MBF9135002.1"/>
    <property type="molecule type" value="Genomic_DNA"/>
</dbReference>
<keyword evidence="2" id="KW-0472">Membrane</keyword>
<sequence length="391" mass="40618">MNDLHELIERALADQPPLSITRETALDAGRRALRRRRRAAAAMGIAAVAAVAAGVVAVPQMRGTETPVGGPSATVDTYEVPQMPAADGVPGAADQPSAVGTDPHLVHFSVPTAAWPVGDVSYSTNTGAGAETIGAGSGLTVTVSRSRGPAEDTANSGSKVSMIPAGSSSPVPPHTTSTPTTVDGNPATLYAATFPDGKFPYFGVLWQPVDGLWVGMFAATEHGETELWANVAALRLDQAQRIVVPFQLTWAPANVRLAGLQAGISTDQPYAFSSANWGDDRGNTFTVSVGGTSRPVTSPRSPGDPAVGAPSGPLQPNRTVAGHKVLWTERRCPPTQTVCEGSFTSDDYDGVPLDLTVTGYDEATASQILTGLAISKDMKDPSTWPAEQIVR</sequence>
<dbReference type="Proteomes" id="UP000638560">
    <property type="component" value="Unassembled WGS sequence"/>
</dbReference>
<feature type="compositionally biased region" description="Polar residues" evidence="1">
    <location>
        <begin position="290"/>
        <end position="300"/>
    </location>
</feature>
<keyword evidence="2" id="KW-0812">Transmembrane</keyword>
<organism evidence="3 4">
    <name type="scientific">Plantactinospora alkalitolerans</name>
    <dbReference type="NCBI Taxonomy" id="2789879"/>
    <lineage>
        <taxon>Bacteria</taxon>
        <taxon>Bacillati</taxon>
        <taxon>Actinomycetota</taxon>
        <taxon>Actinomycetes</taxon>
        <taxon>Micromonosporales</taxon>
        <taxon>Micromonosporaceae</taxon>
        <taxon>Plantactinospora</taxon>
    </lineage>
</organism>
<evidence type="ECO:0000313" key="4">
    <source>
        <dbReference type="Proteomes" id="UP000638560"/>
    </source>
</evidence>
<gene>
    <name evidence="3" type="ORF">I0C86_39685</name>
</gene>
<accession>A0ABS0H946</accession>
<evidence type="ECO:0000256" key="1">
    <source>
        <dbReference type="SAM" id="MobiDB-lite"/>
    </source>
</evidence>
<evidence type="ECO:0000313" key="3">
    <source>
        <dbReference type="EMBL" id="MBF9135002.1"/>
    </source>
</evidence>
<evidence type="ECO:0000256" key="2">
    <source>
        <dbReference type="SAM" id="Phobius"/>
    </source>
</evidence>
<proteinExistence type="predicted"/>
<keyword evidence="4" id="KW-1185">Reference proteome</keyword>
<feature type="region of interest" description="Disordered" evidence="1">
    <location>
        <begin position="141"/>
        <end position="182"/>
    </location>
</feature>
<comment type="caution">
    <text evidence="3">The sequence shown here is derived from an EMBL/GenBank/DDBJ whole genome shotgun (WGS) entry which is preliminary data.</text>
</comment>
<keyword evidence="2" id="KW-1133">Transmembrane helix</keyword>
<name>A0ABS0H946_9ACTN</name>
<feature type="region of interest" description="Disordered" evidence="1">
    <location>
        <begin position="290"/>
        <end position="318"/>
    </location>
</feature>
<feature type="transmembrane region" description="Helical" evidence="2">
    <location>
        <begin position="39"/>
        <end position="58"/>
    </location>
</feature>
<protein>
    <submittedName>
        <fullName evidence="3">Uncharacterized protein</fullName>
    </submittedName>
</protein>
<reference evidence="3 4" key="1">
    <citation type="submission" date="2020-11" db="EMBL/GenBank/DDBJ databases">
        <title>A novel isolate from a Black sea contaminated sediment with potential to produce alkanes: Plantactinospora alkalitolerans sp. nov.</title>
        <authorList>
            <person name="Carro L."/>
            <person name="Veyisoglu A."/>
            <person name="Guven K."/>
            <person name="Schumann P."/>
            <person name="Klenk H.-P."/>
            <person name="Sahin N."/>
        </authorList>
    </citation>
    <scope>NUCLEOTIDE SEQUENCE [LARGE SCALE GENOMIC DNA]</scope>
    <source>
        <strain evidence="3 4">S1510</strain>
    </source>
</reference>